<feature type="compositionally biased region" description="Low complexity" evidence="1">
    <location>
        <begin position="100"/>
        <end position="115"/>
    </location>
</feature>
<accession>A0A560LCR9</accession>
<feature type="region of interest" description="Disordered" evidence="1">
    <location>
        <begin position="1"/>
        <end position="27"/>
    </location>
</feature>
<protein>
    <submittedName>
        <fullName evidence="2">Uncharacterized protein</fullName>
    </submittedName>
</protein>
<organism evidence="2 3">
    <name type="scientific">Bradyrhizobium macuxiense</name>
    <dbReference type="NCBI Taxonomy" id="1755647"/>
    <lineage>
        <taxon>Bacteria</taxon>
        <taxon>Pseudomonadati</taxon>
        <taxon>Pseudomonadota</taxon>
        <taxon>Alphaproteobacteria</taxon>
        <taxon>Hyphomicrobiales</taxon>
        <taxon>Nitrobacteraceae</taxon>
        <taxon>Bradyrhizobium</taxon>
    </lineage>
</organism>
<evidence type="ECO:0000256" key="1">
    <source>
        <dbReference type="SAM" id="MobiDB-lite"/>
    </source>
</evidence>
<proteinExistence type="predicted"/>
<reference evidence="2 3" key="1">
    <citation type="submission" date="2019-06" db="EMBL/GenBank/DDBJ databases">
        <title>Genomic Encyclopedia of Type Strains, Phase IV (KMG-V): Genome sequencing to study the core and pangenomes of soil and plant-associated prokaryotes.</title>
        <authorList>
            <person name="Whitman W."/>
        </authorList>
    </citation>
    <scope>NUCLEOTIDE SEQUENCE [LARGE SCALE GENOMIC DNA]</scope>
    <source>
        <strain evidence="2 3">BR 10355</strain>
    </source>
</reference>
<dbReference type="AlphaFoldDB" id="A0A560LCR9"/>
<name>A0A560LCR9_9BRAD</name>
<evidence type="ECO:0000313" key="3">
    <source>
        <dbReference type="Proteomes" id="UP000321304"/>
    </source>
</evidence>
<gene>
    <name evidence="2" type="ORF">FBZ93_11148</name>
</gene>
<sequence>MDFNSIDPANKSPQPDSPQSPADQTGFEQRLSAFQSLAEVPGYDQDLIWRELAPGPSGGAVAGERLLQPSSPQPIAPSQREAPDFGNDPIWQELEPRMLQAGPSQAGPSQPGPSQVGPHRGAVPPELGDFEMGNGRRAWDRWVFTGQTATDAQINMLERNGIMPSKDSPTTSFTMRGVPHTAEWREEGFTYIKPALDPNLWPGGSGEDSPTG</sequence>
<keyword evidence="3" id="KW-1185">Reference proteome</keyword>
<dbReference type="Proteomes" id="UP000321304">
    <property type="component" value="Unassembled WGS sequence"/>
</dbReference>
<comment type="caution">
    <text evidence="2">The sequence shown here is derived from an EMBL/GenBank/DDBJ whole genome shotgun (WGS) entry which is preliminary data.</text>
</comment>
<evidence type="ECO:0000313" key="2">
    <source>
        <dbReference type="EMBL" id="TWB93009.1"/>
    </source>
</evidence>
<feature type="region of interest" description="Disordered" evidence="1">
    <location>
        <begin position="49"/>
        <end position="132"/>
    </location>
</feature>
<dbReference type="EMBL" id="VITY01000011">
    <property type="protein sequence ID" value="TWB93009.1"/>
    <property type="molecule type" value="Genomic_DNA"/>
</dbReference>
<feature type="compositionally biased region" description="Low complexity" evidence="1">
    <location>
        <begin position="12"/>
        <end position="24"/>
    </location>
</feature>